<reference evidence="2 3" key="1">
    <citation type="journal article" date="2020" name="Int. J. Syst. Evol. Microbiol.">
        <title>Novel acetic acid bacteria from cider fermentations: Acetobacter conturbans sp. nov. and Acetobacter fallax sp. nov.</title>
        <authorList>
            <person name="Sombolestani A.S."/>
            <person name="Cleenwerck I."/>
            <person name="Cnockaert M."/>
            <person name="Borremans W."/>
            <person name="Wieme A.D."/>
            <person name="De Vuyst L."/>
            <person name="Vandamme P."/>
        </authorList>
    </citation>
    <scope>NUCLEOTIDE SEQUENCE [LARGE SCALE GENOMIC DNA]</scope>
    <source>
        <strain evidence="2 3">LMG 1637</strain>
    </source>
</reference>
<dbReference type="Gene3D" id="6.20.170.10">
    <property type="match status" value="1"/>
</dbReference>
<proteinExistence type="predicted"/>
<dbReference type="InterPro" id="IPR053861">
    <property type="entry name" value="Phage_Mu_Gp45_N"/>
</dbReference>
<dbReference type="Pfam" id="PF06890">
    <property type="entry name" value="Phage_Mu_Gp45"/>
    <property type="match status" value="1"/>
</dbReference>
<comment type="caution">
    <text evidence="2">The sequence shown here is derived from an EMBL/GenBank/DDBJ whole genome shotgun (WGS) entry which is preliminary data.</text>
</comment>
<dbReference type="InterPro" id="IPR044033">
    <property type="entry name" value="GpV-like_apex"/>
</dbReference>
<sequence length="189" mass="19200">MSDHLWMALRAHTVRAVIHAIDDTGAEQAVDLTAHYGSPRTKVPVHYPFGFASSVPLDGAVTHVVATGGDQADLVALPPANPSVARVGPLAEGEAVLYDSVGQKVYLSGGRIVRVDAHTSMDVRIGGKMVFQVTAGGAAVTGSLSVSGDVAVQGNVTSQKDVVASGISLTKHVHGGVQGGSSTTGAPQD</sequence>
<organism evidence="2 3">
    <name type="scientific">Acetobacter fallax</name>
    <dbReference type="NCBI Taxonomy" id="1737473"/>
    <lineage>
        <taxon>Bacteria</taxon>
        <taxon>Pseudomonadati</taxon>
        <taxon>Pseudomonadota</taxon>
        <taxon>Alphaproteobacteria</taxon>
        <taxon>Acetobacterales</taxon>
        <taxon>Acetobacteraceae</taxon>
        <taxon>Acetobacter</taxon>
    </lineage>
</organism>
<keyword evidence="3" id="KW-1185">Reference proteome</keyword>
<feature type="domain" description="Bacteriophage Mu Gp45 N-terminal" evidence="1">
    <location>
        <begin position="15"/>
        <end position="82"/>
    </location>
</feature>
<gene>
    <name evidence="2" type="ORF">GOB84_12320</name>
</gene>
<evidence type="ECO:0000313" key="3">
    <source>
        <dbReference type="Proteomes" id="UP000615326"/>
    </source>
</evidence>
<dbReference type="Pfam" id="PF18946">
    <property type="entry name" value="Apex"/>
    <property type="match status" value="1"/>
</dbReference>
<name>A0ABX0KBI3_9PROT</name>
<protein>
    <recommendedName>
        <fullName evidence="1">Bacteriophage Mu Gp45 N-terminal domain-containing protein</fullName>
    </recommendedName>
</protein>
<dbReference type="EMBL" id="WOSW01000025">
    <property type="protein sequence ID" value="NHO33335.1"/>
    <property type="molecule type" value="Genomic_DNA"/>
</dbReference>
<dbReference type="Proteomes" id="UP000615326">
    <property type="component" value="Unassembled WGS sequence"/>
</dbReference>
<dbReference type="RefSeq" id="WP_173577856.1">
    <property type="nucleotide sequence ID" value="NZ_WOSW01000025.1"/>
</dbReference>
<evidence type="ECO:0000259" key="1">
    <source>
        <dbReference type="Pfam" id="PF06890"/>
    </source>
</evidence>
<accession>A0ABX0KBI3</accession>
<evidence type="ECO:0000313" key="2">
    <source>
        <dbReference type="EMBL" id="NHO33335.1"/>
    </source>
</evidence>